<dbReference type="GO" id="GO:0000976">
    <property type="term" value="F:transcription cis-regulatory region binding"/>
    <property type="evidence" value="ECO:0007669"/>
    <property type="project" value="TreeGrafter"/>
</dbReference>
<reference evidence="4 5" key="1">
    <citation type="submission" date="2020-08" db="EMBL/GenBank/DDBJ databases">
        <title>Genomic Encyclopedia of Type Strains, Phase III (KMG-III): the genomes of soil and plant-associated and newly described type strains.</title>
        <authorList>
            <person name="Whitman W."/>
        </authorList>
    </citation>
    <scope>NUCLEOTIDE SEQUENCE [LARGE SCALE GENOMIC DNA]</scope>
    <source>
        <strain evidence="4 5">CECT 8712</strain>
    </source>
</reference>
<comment type="caution">
    <text evidence="4">The sequence shown here is derived from an EMBL/GenBank/DDBJ whole genome shotgun (WGS) entry which is preliminary data.</text>
</comment>
<evidence type="ECO:0000259" key="3">
    <source>
        <dbReference type="PROSITE" id="PS50977"/>
    </source>
</evidence>
<protein>
    <submittedName>
        <fullName evidence="4">AcrR family transcriptional regulator</fullName>
    </submittedName>
</protein>
<dbReference type="GO" id="GO:0003700">
    <property type="term" value="F:DNA-binding transcription factor activity"/>
    <property type="evidence" value="ECO:0007669"/>
    <property type="project" value="TreeGrafter"/>
</dbReference>
<dbReference type="RefSeq" id="WP_184287134.1">
    <property type="nucleotide sequence ID" value="NZ_JACHJO010000002.1"/>
</dbReference>
<keyword evidence="5" id="KW-1185">Reference proteome</keyword>
<dbReference type="PANTHER" id="PTHR30055:SF146">
    <property type="entry name" value="HTH-TYPE TRANSCRIPTIONAL DUAL REGULATOR CECR"/>
    <property type="match status" value="1"/>
</dbReference>
<evidence type="ECO:0000256" key="1">
    <source>
        <dbReference type="ARBA" id="ARBA00023125"/>
    </source>
</evidence>
<dbReference type="Pfam" id="PF00440">
    <property type="entry name" value="TetR_N"/>
    <property type="match status" value="1"/>
</dbReference>
<dbReference type="EMBL" id="JACHJO010000002">
    <property type="protein sequence ID" value="MBB6118688.1"/>
    <property type="molecule type" value="Genomic_DNA"/>
</dbReference>
<feature type="domain" description="HTH tetR-type" evidence="3">
    <location>
        <begin position="12"/>
        <end position="71"/>
    </location>
</feature>
<dbReference type="Pfam" id="PF17933">
    <property type="entry name" value="TetR_C_25"/>
    <property type="match status" value="1"/>
</dbReference>
<evidence type="ECO:0000256" key="2">
    <source>
        <dbReference type="PROSITE-ProRule" id="PRU00335"/>
    </source>
</evidence>
<dbReference type="InterPro" id="IPR036271">
    <property type="entry name" value="Tet_transcr_reg_TetR-rel_C_sf"/>
</dbReference>
<dbReference type="InterPro" id="IPR001647">
    <property type="entry name" value="HTH_TetR"/>
</dbReference>
<organism evidence="4 5">
    <name type="scientific">Nocardiopsis algeriensis</name>
    <dbReference type="NCBI Taxonomy" id="1478215"/>
    <lineage>
        <taxon>Bacteria</taxon>
        <taxon>Bacillati</taxon>
        <taxon>Actinomycetota</taxon>
        <taxon>Actinomycetes</taxon>
        <taxon>Streptosporangiales</taxon>
        <taxon>Nocardiopsidaceae</taxon>
        <taxon>Nocardiopsis</taxon>
    </lineage>
</organism>
<gene>
    <name evidence="4" type="ORF">FHS13_000620</name>
</gene>
<accession>A0A841IR38</accession>
<name>A0A841IR38_9ACTN</name>
<dbReference type="InterPro" id="IPR009057">
    <property type="entry name" value="Homeodomain-like_sf"/>
</dbReference>
<evidence type="ECO:0000313" key="4">
    <source>
        <dbReference type="EMBL" id="MBB6118688.1"/>
    </source>
</evidence>
<feature type="DNA-binding region" description="H-T-H motif" evidence="2">
    <location>
        <begin position="34"/>
        <end position="53"/>
    </location>
</feature>
<evidence type="ECO:0000313" key="5">
    <source>
        <dbReference type="Proteomes" id="UP000536604"/>
    </source>
</evidence>
<dbReference type="PANTHER" id="PTHR30055">
    <property type="entry name" value="HTH-TYPE TRANSCRIPTIONAL REGULATOR RUTR"/>
    <property type="match status" value="1"/>
</dbReference>
<sequence>MSSATPPGNPDLTARARIRDAAVVCFGNRGFDVSVRTIAEAAGVSPGLVIHHFGSKEALRKACDDHVAATIDEVKTEGVTAPDSGTLIEQFATAEEYAHLVAYVFRSMQAGGDLARTLFDRMVADVERYMAAGEAAGTIRPTRDPKARALWMTASSLGALVLLVNLRHPGPDVDFREVVREWQTEHALPVLEVYTEGLFPDSTALDAYLAHKDGAT</sequence>
<dbReference type="SUPFAM" id="SSF48498">
    <property type="entry name" value="Tetracyclin repressor-like, C-terminal domain"/>
    <property type="match status" value="1"/>
</dbReference>
<dbReference type="PROSITE" id="PS50977">
    <property type="entry name" value="HTH_TETR_2"/>
    <property type="match status" value="1"/>
</dbReference>
<keyword evidence="1 2" id="KW-0238">DNA-binding</keyword>
<dbReference type="InterPro" id="IPR050109">
    <property type="entry name" value="HTH-type_TetR-like_transc_reg"/>
</dbReference>
<proteinExistence type="predicted"/>
<dbReference type="SUPFAM" id="SSF46689">
    <property type="entry name" value="Homeodomain-like"/>
    <property type="match status" value="1"/>
</dbReference>
<dbReference type="Gene3D" id="1.10.357.10">
    <property type="entry name" value="Tetracycline Repressor, domain 2"/>
    <property type="match status" value="1"/>
</dbReference>
<dbReference type="AlphaFoldDB" id="A0A841IR38"/>
<dbReference type="InterPro" id="IPR041484">
    <property type="entry name" value="TetR_C_25"/>
</dbReference>
<dbReference type="Proteomes" id="UP000536604">
    <property type="component" value="Unassembled WGS sequence"/>
</dbReference>
<dbReference type="PRINTS" id="PR00455">
    <property type="entry name" value="HTHTETR"/>
</dbReference>